<dbReference type="CDD" id="cd00038">
    <property type="entry name" value="CAP_ED"/>
    <property type="match status" value="1"/>
</dbReference>
<gene>
    <name evidence="3" type="ORF">BSAL_31820</name>
</gene>
<dbReference type="Gene3D" id="2.60.120.10">
    <property type="entry name" value="Jelly Rolls"/>
    <property type="match status" value="1"/>
</dbReference>
<dbReference type="SUPFAM" id="SSF51206">
    <property type="entry name" value="cAMP-binding domain-like"/>
    <property type="match status" value="1"/>
</dbReference>
<dbReference type="EMBL" id="CYKH01001917">
    <property type="protein sequence ID" value="CUG91389.1"/>
    <property type="molecule type" value="Genomic_DNA"/>
</dbReference>
<sequence length="577" mass="63151">MCGGRAQRRCYVEGYLLRGEEDAQSEQEGSNYTNTTANDISERSPPPAQPFTLLARSVTNRWKKRERPAGNTGAGSQPVNNTGAGSQSPPHVVRLVDHFLDGMLFGMDGLLAGTKEPRCYTAWASSTTTTATCVLRIPRASVFQAMSSRVADITRAVMQEAAWRLRHQYRYGAAFPIPIDILRRSSAVFQCWHVHALQELMAKAFIQVFRDGDVVCEQGVIAPVGASQLLVVLRGSLEVVDFGSLDPPNTLGPLGVLGEEELVLCGYPNRFTVKARQTTDVLTILQEHYLDVSSHNGECGEYARTAIANGIASRMIKSTNCPDALLLDPLANFLFPDALMRRAWAELAEPVFFLQGSGVMRTWDEAAYVYLFQTGTLFQQFGADGPQVPVVNLGDLLSGAVRDDDVQNIQTDMEEEDDIYNAINSPGAYFKPRRGGQPQGGVTAASPAPGAMPAAGPHVWVSLERNLIPGDTSSGGVLTGLMEFALGRPLSLSHLRATSHVVAWRWSRKKLEAMVQEFYPQVWTAIQLQETRDVVRKHFLGMSLKNLKDEAAPRSAEQRRGTTITEDGNDKGVARIG</sequence>
<keyword evidence="4" id="KW-1185">Reference proteome</keyword>
<dbReference type="InterPro" id="IPR018490">
    <property type="entry name" value="cNMP-bd_dom_sf"/>
</dbReference>
<organism evidence="3 4">
    <name type="scientific">Bodo saltans</name>
    <name type="common">Flagellated protozoan</name>
    <dbReference type="NCBI Taxonomy" id="75058"/>
    <lineage>
        <taxon>Eukaryota</taxon>
        <taxon>Discoba</taxon>
        <taxon>Euglenozoa</taxon>
        <taxon>Kinetoplastea</taxon>
        <taxon>Metakinetoplastina</taxon>
        <taxon>Eubodonida</taxon>
        <taxon>Bodonidae</taxon>
        <taxon>Bodo</taxon>
    </lineage>
</organism>
<evidence type="ECO:0000256" key="1">
    <source>
        <dbReference type="SAM" id="MobiDB-lite"/>
    </source>
</evidence>
<accession>A0A0S4JIV3</accession>
<dbReference type="VEuPathDB" id="TriTrypDB:BSAL_31820"/>
<feature type="region of interest" description="Disordered" evidence="1">
    <location>
        <begin position="550"/>
        <end position="577"/>
    </location>
</feature>
<dbReference type="InterPro" id="IPR014710">
    <property type="entry name" value="RmlC-like_jellyroll"/>
</dbReference>
<proteinExistence type="predicted"/>
<feature type="compositionally biased region" description="Basic and acidic residues" evidence="1">
    <location>
        <begin position="568"/>
        <end position="577"/>
    </location>
</feature>
<evidence type="ECO:0000313" key="4">
    <source>
        <dbReference type="Proteomes" id="UP000051952"/>
    </source>
</evidence>
<name>A0A0S4JIV3_BODSA</name>
<feature type="compositionally biased region" description="Basic and acidic residues" evidence="1">
    <location>
        <begin position="550"/>
        <end position="560"/>
    </location>
</feature>
<dbReference type="PROSITE" id="PS50042">
    <property type="entry name" value="CNMP_BINDING_3"/>
    <property type="match status" value="1"/>
</dbReference>
<dbReference type="AlphaFoldDB" id="A0A0S4JIV3"/>
<protein>
    <recommendedName>
        <fullName evidence="2">Cyclic nucleotide-binding domain-containing protein</fullName>
    </recommendedName>
</protein>
<dbReference type="Proteomes" id="UP000051952">
    <property type="component" value="Unassembled WGS sequence"/>
</dbReference>
<evidence type="ECO:0000313" key="3">
    <source>
        <dbReference type="EMBL" id="CUG91389.1"/>
    </source>
</evidence>
<feature type="domain" description="Cyclic nucleotide-binding" evidence="2">
    <location>
        <begin position="226"/>
        <end position="292"/>
    </location>
</feature>
<evidence type="ECO:0000259" key="2">
    <source>
        <dbReference type="PROSITE" id="PS50042"/>
    </source>
</evidence>
<feature type="compositionally biased region" description="Polar residues" evidence="1">
    <location>
        <begin position="26"/>
        <end position="39"/>
    </location>
</feature>
<dbReference type="InterPro" id="IPR000595">
    <property type="entry name" value="cNMP-bd_dom"/>
</dbReference>
<feature type="region of interest" description="Disordered" evidence="1">
    <location>
        <begin position="21"/>
        <end position="90"/>
    </location>
</feature>
<feature type="compositionally biased region" description="Polar residues" evidence="1">
    <location>
        <begin position="74"/>
        <end position="89"/>
    </location>
</feature>
<reference evidence="4" key="1">
    <citation type="submission" date="2015-09" db="EMBL/GenBank/DDBJ databases">
        <authorList>
            <consortium name="Pathogen Informatics"/>
        </authorList>
    </citation>
    <scope>NUCLEOTIDE SEQUENCE [LARGE SCALE GENOMIC DNA]</scope>
    <source>
        <strain evidence="4">Lake Konstanz</strain>
    </source>
</reference>